<evidence type="ECO:0000313" key="2">
    <source>
        <dbReference type="EMBL" id="OIV37441.1"/>
    </source>
</evidence>
<reference evidence="2 3" key="1">
    <citation type="submission" date="2016-10" db="EMBL/GenBank/DDBJ databases">
        <title>Genome sequence of Streptomyces gilvigriseus MUSC 26.</title>
        <authorList>
            <person name="Lee L.-H."/>
            <person name="Ser H.-L."/>
        </authorList>
    </citation>
    <scope>NUCLEOTIDE SEQUENCE [LARGE SCALE GENOMIC DNA]</scope>
    <source>
        <strain evidence="2 3">MUSC 26</strain>
    </source>
</reference>
<dbReference type="InterPro" id="IPR036812">
    <property type="entry name" value="NAD(P)_OxRdtase_dom_sf"/>
</dbReference>
<dbReference type="Proteomes" id="UP000243342">
    <property type="component" value="Unassembled WGS sequence"/>
</dbReference>
<protein>
    <recommendedName>
        <fullName evidence="1">NADP-dependent oxidoreductase domain-containing protein</fullName>
    </recommendedName>
</protein>
<dbReference type="InterPro" id="IPR023210">
    <property type="entry name" value="NADP_OxRdtase_dom"/>
</dbReference>
<comment type="caution">
    <text evidence="2">The sequence shown here is derived from an EMBL/GenBank/DDBJ whole genome shotgun (WGS) entry which is preliminary data.</text>
</comment>
<proteinExistence type="predicted"/>
<keyword evidence="3" id="KW-1185">Reference proteome</keyword>
<dbReference type="SUPFAM" id="SSF51430">
    <property type="entry name" value="NAD(P)-linked oxidoreductase"/>
    <property type="match status" value="1"/>
</dbReference>
<sequence>MPARTREAPPAVRAAEQSALAALQRAYELGATVIDIGSTGSSRRLAARFLADLPRRRVVVSATVAATGADRAAEPWSPALLRRRLRSVLRDLAIDHLDLMALRCADIAAAGPLRIATELNALRGQGLFDALALDLSGPPSCLPWRTGPTSSSDPSAVRAAIEALEPAVLVADLSALTAPAPTGLDPFALAANHGLAVLVTDPLAHDLLLGPGARTPRPARATDATETAPLGSTREQVKAIDGHLLAIGTRFGSTTADLTRAFLRMLLHRHCRTVVLCELAEHRMEEYFGGLGAAFTSDDADFLGRWGERLRRRLVALDPAPQPTEEEDCR</sequence>
<dbReference type="STRING" id="1428644.BIV57_10760"/>
<dbReference type="EMBL" id="MLCF01000052">
    <property type="protein sequence ID" value="OIV37441.1"/>
    <property type="molecule type" value="Genomic_DNA"/>
</dbReference>
<dbReference type="Pfam" id="PF00248">
    <property type="entry name" value="Aldo_ket_red"/>
    <property type="match status" value="1"/>
</dbReference>
<accession>A0A1J7BVD3</accession>
<gene>
    <name evidence="2" type="ORF">BIV57_10760</name>
</gene>
<dbReference type="Gene3D" id="3.20.20.100">
    <property type="entry name" value="NADP-dependent oxidoreductase domain"/>
    <property type="match status" value="1"/>
</dbReference>
<name>A0A1J7BVD3_9ACTN</name>
<feature type="domain" description="NADP-dependent oxidoreductase" evidence="1">
    <location>
        <begin position="15"/>
        <end position="260"/>
    </location>
</feature>
<evidence type="ECO:0000313" key="3">
    <source>
        <dbReference type="Proteomes" id="UP000243342"/>
    </source>
</evidence>
<evidence type="ECO:0000259" key="1">
    <source>
        <dbReference type="Pfam" id="PF00248"/>
    </source>
</evidence>
<organism evidence="2 3">
    <name type="scientific">Mangrovactinospora gilvigrisea</name>
    <dbReference type="NCBI Taxonomy" id="1428644"/>
    <lineage>
        <taxon>Bacteria</taxon>
        <taxon>Bacillati</taxon>
        <taxon>Actinomycetota</taxon>
        <taxon>Actinomycetes</taxon>
        <taxon>Kitasatosporales</taxon>
        <taxon>Streptomycetaceae</taxon>
        <taxon>Mangrovactinospora</taxon>
    </lineage>
</organism>
<dbReference type="AlphaFoldDB" id="A0A1J7BVD3"/>
<dbReference type="RefSeq" id="WP_071656550.1">
    <property type="nucleotide sequence ID" value="NZ_MLCF01000052.1"/>
</dbReference>